<feature type="region of interest" description="Disordered" evidence="1">
    <location>
        <begin position="76"/>
        <end position="125"/>
    </location>
</feature>
<keyword evidence="3" id="KW-1185">Reference proteome</keyword>
<dbReference type="Proteomes" id="UP000078512">
    <property type="component" value="Unassembled WGS sequence"/>
</dbReference>
<accession>A0A197JPP7</accession>
<evidence type="ECO:0000313" key="3">
    <source>
        <dbReference type="Proteomes" id="UP000078512"/>
    </source>
</evidence>
<evidence type="ECO:0000313" key="2">
    <source>
        <dbReference type="EMBL" id="OAQ26324.1"/>
    </source>
</evidence>
<name>A0A197JPP7_9FUNG</name>
<evidence type="ECO:0000256" key="1">
    <source>
        <dbReference type="SAM" id="MobiDB-lite"/>
    </source>
</evidence>
<sequence length="247" mass="28270">MPLKGVHLELLPRTSPEHIHHQEQLGSDTLVHLYKLVYAGTESWNLGSSKWSRVKYYHGTGHCGCLDVQVAKRYGDEDEQIEEEEEEYESECESNSELAEGEDKDYEEEEEDERGEEEGEDEEVVPEPVYVKVSEWCTEPTCATRGILTEGHQMRFIIHGEGHFFSSRVMVAKSYALSKTAQARRPTDDGSLYPLFVCKVRNALVLSYRYVLRDKDILPCYLAIVRTAAIPDTVTKSGWKESDRDED</sequence>
<proteinExistence type="predicted"/>
<dbReference type="OrthoDB" id="2406351at2759"/>
<reference evidence="2 3" key="1">
    <citation type="submission" date="2016-05" db="EMBL/GenBank/DDBJ databases">
        <title>Genome sequencing reveals origins of a unique bacterial endosymbiosis in the earliest lineages of terrestrial Fungi.</title>
        <authorList>
            <consortium name="DOE Joint Genome Institute"/>
            <person name="Uehling J."/>
            <person name="Gryganskyi A."/>
            <person name="Hameed K."/>
            <person name="Tschaplinski T."/>
            <person name="Misztal P."/>
            <person name="Wu S."/>
            <person name="Desiro A."/>
            <person name="Vande Pol N."/>
            <person name="Du Z.-Y."/>
            <person name="Zienkiewicz A."/>
            <person name="Zienkiewicz K."/>
            <person name="Morin E."/>
            <person name="Tisserant E."/>
            <person name="Splivallo R."/>
            <person name="Hainaut M."/>
            <person name="Henrissat B."/>
            <person name="Ohm R."/>
            <person name="Kuo A."/>
            <person name="Yan J."/>
            <person name="Lipzen A."/>
            <person name="Nolan M."/>
            <person name="Labutti K."/>
            <person name="Barry K."/>
            <person name="Goldstein A."/>
            <person name="Labbe J."/>
            <person name="Schadt C."/>
            <person name="Tuskan G."/>
            <person name="Grigoriev I."/>
            <person name="Martin F."/>
            <person name="Vilgalys R."/>
            <person name="Bonito G."/>
        </authorList>
    </citation>
    <scope>NUCLEOTIDE SEQUENCE [LARGE SCALE GENOMIC DNA]</scope>
    <source>
        <strain evidence="2 3">AG-77</strain>
    </source>
</reference>
<dbReference type="EMBL" id="KV442068">
    <property type="protein sequence ID" value="OAQ26324.1"/>
    <property type="molecule type" value="Genomic_DNA"/>
</dbReference>
<gene>
    <name evidence="2" type="ORF">K457DRAFT_22268</name>
</gene>
<dbReference type="AlphaFoldDB" id="A0A197JPP7"/>
<organism evidence="2 3">
    <name type="scientific">Linnemannia elongata AG-77</name>
    <dbReference type="NCBI Taxonomy" id="1314771"/>
    <lineage>
        <taxon>Eukaryota</taxon>
        <taxon>Fungi</taxon>
        <taxon>Fungi incertae sedis</taxon>
        <taxon>Mucoromycota</taxon>
        <taxon>Mortierellomycotina</taxon>
        <taxon>Mortierellomycetes</taxon>
        <taxon>Mortierellales</taxon>
        <taxon>Mortierellaceae</taxon>
        <taxon>Linnemannia</taxon>
    </lineage>
</organism>
<protein>
    <submittedName>
        <fullName evidence="2">Uncharacterized protein</fullName>
    </submittedName>
</protein>